<evidence type="ECO:0000256" key="1">
    <source>
        <dbReference type="ARBA" id="ARBA00004123"/>
    </source>
</evidence>
<feature type="compositionally biased region" description="Polar residues" evidence="8">
    <location>
        <begin position="410"/>
        <end position="427"/>
    </location>
</feature>
<feature type="region of interest" description="Disordered" evidence="8">
    <location>
        <begin position="1"/>
        <end position="149"/>
    </location>
</feature>
<feature type="region of interest" description="Disordered" evidence="8">
    <location>
        <begin position="884"/>
        <end position="928"/>
    </location>
</feature>
<feature type="compositionally biased region" description="Polar residues" evidence="8">
    <location>
        <begin position="484"/>
        <end position="505"/>
    </location>
</feature>
<dbReference type="InterPro" id="IPR013087">
    <property type="entry name" value="Znf_C2H2_type"/>
</dbReference>
<dbReference type="GO" id="GO:0000981">
    <property type="term" value="F:DNA-binding transcription factor activity, RNA polymerase II-specific"/>
    <property type="evidence" value="ECO:0007669"/>
    <property type="project" value="InterPro"/>
</dbReference>
<dbReference type="AlphaFoldDB" id="A0A446BVV3"/>
<dbReference type="Gene3D" id="3.30.160.60">
    <property type="entry name" value="Classic Zinc Finger"/>
    <property type="match status" value="1"/>
</dbReference>
<dbReference type="GO" id="GO:0000978">
    <property type="term" value="F:RNA polymerase II cis-regulatory region sequence-specific DNA binding"/>
    <property type="evidence" value="ECO:0007669"/>
    <property type="project" value="InterPro"/>
</dbReference>
<feature type="compositionally biased region" description="Polar residues" evidence="8">
    <location>
        <begin position="278"/>
        <end position="305"/>
    </location>
</feature>
<feature type="compositionally biased region" description="Low complexity" evidence="8">
    <location>
        <begin position="70"/>
        <end position="85"/>
    </location>
</feature>
<evidence type="ECO:0000256" key="8">
    <source>
        <dbReference type="SAM" id="MobiDB-lite"/>
    </source>
</evidence>
<accession>A0A446BVV3</accession>
<sequence length="1231" mass="132176">MASLSFIMDITDDHQTDGRSAPHSVKRDKRATRTGGAAGRLLEAPSNPRSSSRLGLATAEKAINQAAPPRQTTRRSASSRVSRSTADISGAEPGTGTEATITVSSSSSSSSTARPPAKRRQSTASNDSMDHTRYDPAGPSSSSSSMRAGLQRPMLTHPAAATFAARITPKTGRISKAKKGLPVHVCDICRPPKTFTRAEHLRRHQLGHGTPQFQCPGCDKAFHRPDLLARHQQKHEHDGDDLSKSGSPRRSPRRSPAAIPFQTEHSPRTPGPRPTASPLATTDMPPTNSAVAVSQPGFSQPPNSAHESDSVYTGAEAAPQAFTGSYTLSPTLSVVNPARPASLSGPYSGDLRDYQPRTGPHPISVDTHGLQLPSAQPTELPELHDASTWPSSASDSTYSTPASDAPRSSRPWTQGRRSPTADWTASQRPPPYPGSGSRALQSPGPGAEGVPAFQSSLFIKSSYTDAPPSEHSFPGLLNMPSSIGCSSPGTSGQHHPLLSASSNGTVRPHPQQHPDQRSNSVATSRGRAAETLVVSAPPLPGRLDSMAHLDRRKGAMVEAHQDLMDPQAAICGLDLLGGIAVGYGAGSGITASPGADHGGHGADVVAELDLAMGGGCAMPTPISITVPLPGHIRAAIPRYLEVYWASIDPVLPLVHRQSFEAAPDDVLSCAMAAVATQYFSSREDRNRGNDLHEFAWQELKRVPQWSLQTMQAILLCEYFARFRGHKAVTRPSKPFESLFSRVMHRSPDGWDHVLLAANQQHLSIQERWQNWIDIESRRRLFAACLFADGHAAVYHQQRRAHESEVKAFASFEPIPVFSSARMLWEATSAEEWAAVLAANPGELQPRHVPPVDQLTADELMTYPPIDRMLILGVLAARLPRRQRTAPAASVSADNSPGPEMDSHAHHPSSQIHANQHSSVPHQHHQLQLQPQLDNPHSFNAEERIEALFGHCPIANTYLALHHTPLRDLLAVGGDSWVFSQKVLPATCFQEHQKRLRMWVSMTAGSTTTTTTNPNGGSGGGNNSDLANLSVVRAVTYAARAIVSFLDCQAQLEQHGTATVFGEPAASWATDISDYWAMYVCALICWAFGHHGRPDATQQPHQHQHQHQHQQVGRLRSDSGTATGSSAAGTPGSGASSPAATSSPPSRPSSAVPGAGVAASEEEAVAWLRMIAADGARPEDVLRARGRREAIGVVSLVRRRLENDCPGTRCRLYVDAVGVLRKVEEGVGWKWF</sequence>
<feature type="compositionally biased region" description="Low complexity" evidence="8">
    <location>
        <begin position="1118"/>
        <end position="1155"/>
    </location>
</feature>
<dbReference type="PANTHER" id="PTHR40626">
    <property type="entry name" value="MIP31509P"/>
    <property type="match status" value="1"/>
</dbReference>
<feature type="region of interest" description="Disordered" evidence="8">
    <location>
        <begin position="338"/>
        <end position="451"/>
    </location>
</feature>
<feature type="compositionally biased region" description="Basic and acidic residues" evidence="8">
    <location>
        <begin position="231"/>
        <end position="243"/>
    </location>
</feature>
<evidence type="ECO:0000259" key="9">
    <source>
        <dbReference type="PROSITE" id="PS50157"/>
    </source>
</evidence>
<evidence type="ECO:0000313" key="11">
    <source>
        <dbReference type="Proteomes" id="UP000289323"/>
    </source>
</evidence>
<dbReference type="Pfam" id="PF00096">
    <property type="entry name" value="zf-C2H2"/>
    <property type="match status" value="1"/>
</dbReference>
<protein>
    <submittedName>
        <fullName evidence="10">3a69d5bd-b3e5-46c1-be49-1518e1d04886</fullName>
    </submittedName>
</protein>
<reference evidence="10 11" key="1">
    <citation type="submission" date="2018-04" db="EMBL/GenBank/DDBJ databases">
        <authorList>
            <person name="Huttner S."/>
            <person name="Dainat J."/>
        </authorList>
    </citation>
    <scope>NUCLEOTIDE SEQUENCE [LARGE SCALE GENOMIC DNA]</scope>
</reference>
<name>A0A446BVV3_9PEZI</name>
<dbReference type="InterPro" id="IPR051059">
    <property type="entry name" value="VerF-like"/>
</dbReference>
<evidence type="ECO:0000256" key="3">
    <source>
        <dbReference type="ARBA" id="ARBA00022737"/>
    </source>
</evidence>
<feature type="region of interest" description="Disordered" evidence="8">
    <location>
        <begin position="1093"/>
        <end position="1155"/>
    </location>
</feature>
<keyword evidence="6" id="KW-0539">Nucleus</keyword>
<dbReference type="PROSITE" id="PS00028">
    <property type="entry name" value="ZINC_FINGER_C2H2_1"/>
    <property type="match status" value="1"/>
</dbReference>
<gene>
    <name evidence="10" type="ORF">TT172_LOCUS9036</name>
</gene>
<dbReference type="Proteomes" id="UP000289323">
    <property type="component" value="Unassembled WGS sequence"/>
</dbReference>
<dbReference type="GO" id="GO:0000785">
    <property type="term" value="C:chromatin"/>
    <property type="evidence" value="ECO:0007669"/>
    <property type="project" value="TreeGrafter"/>
</dbReference>
<keyword evidence="4 7" id="KW-0863">Zinc-finger</keyword>
<dbReference type="GO" id="GO:0006351">
    <property type="term" value="P:DNA-templated transcription"/>
    <property type="evidence" value="ECO:0007669"/>
    <property type="project" value="InterPro"/>
</dbReference>
<dbReference type="SUPFAM" id="SSF57667">
    <property type="entry name" value="beta-beta-alpha zinc fingers"/>
    <property type="match status" value="1"/>
</dbReference>
<evidence type="ECO:0000256" key="4">
    <source>
        <dbReference type="ARBA" id="ARBA00022771"/>
    </source>
</evidence>
<evidence type="ECO:0000256" key="6">
    <source>
        <dbReference type="ARBA" id="ARBA00023242"/>
    </source>
</evidence>
<organism evidence="10 11">
    <name type="scientific">Thermothielavioides terrestris</name>
    <dbReference type="NCBI Taxonomy" id="2587410"/>
    <lineage>
        <taxon>Eukaryota</taxon>
        <taxon>Fungi</taxon>
        <taxon>Dikarya</taxon>
        <taxon>Ascomycota</taxon>
        <taxon>Pezizomycotina</taxon>
        <taxon>Sordariomycetes</taxon>
        <taxon>Sordariomycetidae</taxon>
        <taxon>Sordariales</taxon>
        <taxon>Chaetomiaceae</taxon>
        <taxon>Thermothielavioides</taxon>
    </lineage>
</organism>
<dbReference type="PROSITE" id="PS50157">
    <property type="entry name" value="ZINC_FINGER_C2H2_2"/>
    <property type="match status" value="1"/>
</dbReference>
<feature type="compositionally biased region" description="Polar residues" evidence="8">
    <location>
        <begin position="388"/>
        <end position="402"/>
    </location>
</feature>
<dbReference type="PANTHER" id="PTHR40626:SF30">
    <property type="entry name" value="FINGER DOMAIN PROTEIN, PUTATIVE (AFU_ORTHOLOGUE AFUA_4G13600)-RELATED"/>
    <property type="match status" value="1"/>
</dbReference>
<evidence type="ECO:0000256" key="2">
    <source>
        <dbReference type="ARBA" id="ARBA00022723"/>
    </source>
</evidence>
<proteinExistence type="predicted"/>
<dbReference type="InterPro" id="IPR007219">
    <property type="entry name" value="XnlR_reg_dom"/>
</dbReference>
<dbReference type="GO" id="GO:0008270">
    <property type="term" value="F:zinc ion binding"/>
    <property type="evidence" value="ECO:0007669"/>
    <property type="project" value="UniProtKB-KW"/>
</dbReference>
<dbReference type="InterPro" id="IPR036236">
    <property type="entry name" value="Znf_C2H2_sf"/>
</dbReference>
<dbReference type="SMART" id="SM00355">
    <property type="entry name" value="ZnF_C2H2"/>
    <property type="match status" value="2"/>
</dbReference>
<evidence type="ECO:0000313" key="10">
    <source>
        <dbReference type="EMBL" id="SPQ26617.1"/>
    </source>
</evidence>
<feature type="region of interest" description="Disordered" evidence="8">
    <location>
        <begin position="231"/>
        <end position="311"/>
    </location>
</feature>
<keyword evidence="5" id="KW-0862">Zinc</keyword>
<dbReference type="GO" id="GO:0005634">
    <property type="term" value="C:nucleus"/>
    <property type="evidence" value="ECO:0007669"/>
    <property type="project" value="UniProtKB-SubCell"/>
</dbReference>
<feature type="compositionally biased region" description="Polar residues" evidence="8">
    <location>
        <begin position="907"/>
        <end position="919"/>
    </location>
</feature>
<evidence type="ECO:0000256" key="7">
    <source>
        <dbReference type="PROSITE-ProRule" id="PRU00042"/>
    </source>
</evidence>
<dbReference type="EMBL" id="OUUZ01000018">
    <property type="protein sequence ID" value="SPQ26617.1"/>
    <property type="molecule type" value="Genomic_DNA"/>
</dbReference>
<feature type="domain" description="C2H2-type" evidence="9">
    <location>
        <begin position="213"/>
        <end position="242"/>
    </location>
</feature>
<dbReference type="CDD" id="cd12148">
    <property type="entry name" value="fungal_TF_MHR"/>
    <property type="match status" value="1"/>
</dbReference>
<dbReference type="Pfam" id="PF04082">
    <property type="entry name" value="Fungal_trans"/>
    <property type="match status" value="1"/>
</dbReference>
<comment type="subcellular location">
    <subcellularLocation>
        <location evidence="1">Nucleus</location>
    </subcellularLocation>
</comment>
<evidence type="ECO:0000256" key="5">
    <source>
        <dbReference type="ARBA" id="ARBA00022833"/>
    </source>
</evidence>
<feature type="region of interest" description="Disordered" evidence="8">
    <location>
        <begin position="484"/>
        <end position="526"/>
    </location>
</feature>
<keyword evidence="2" id="KW-0479">Metal-binding</keyword>
<keyword evidence="3" id="KW-0677">Repeat</keyword>